<evidence type="ECO:0000313" key="2">
    <source>
        <dbReference type="Proteomes" id="UP000324222"/>
    </source>
</evidence>
<dbReference type="EMBL" id="VSRR010067657">
    <property type="protein sequence ID" value="MPC85202.1"/>
    <property type="molecule type" value="Genomic_DNA"/>
</dbReference>
<dbReference type="Proteomes" id="UP000324222">
    <property type="component" value="Unassembled WGS sequence"/>
</dbReference>
<organism evidence="1 2">
    <name type="scientific">Portunus trituberculatus</name>
    <name type="common">Swimming crab</name>
    <name type="synonym">Neptunus trituberculatus</name>
    <dbReference type="NCBI Taxonomy" id="210409"/>
    <lineage>
        <taxon>Eukaryota</taxon>
        <taxon>Metazoa</taxon>
        <taxon>Ecdysozoa</taxon>
        <taxon>Arthropoda</taxon>
        <taxon>Crustacea</taxon>
        <taxon>Multicrustacea</taxon>
        <taxon>Malacostraca</taxon>
        <taxon>Eumalacostraca</taxon>
        <taxon>Eucarida</taxon>
        <taxon>Decapoda</taxon>
        <taxon>Pleocyemata</taxon>
        <taxon>Brachyura</taxon>
        <taxon>Eubrachyura</taxon>
        <taxon>Portunoidea</taxon>
        <taxon>Portunidae</taxon>
        <taxon>Portuninae</taxon>
        <taxon>Portunus</taxon>
    </lineage>
</organism>
<name>A0A5B7IMV9_PORTR</name>
<accession>A0A5B7IMV9</accession>
<proteinExistence type="predicted"/>
<sequence length="87" mass="9933">MTHQVSLSAWLLSSTCIHNNHHVSKATLTVTECRAEDLMRRPCGNIRWWRLVVVAVRRRRLFGACNVWRLQGVGCACVALLCFLPRS</sequence>
<evidence type="ECO:0000313" key="1">
    <source>
        <dbReference type="EMBL" id="MPC85202.1"/>
    </source>
</evidence>
<keyword evidence="2" id="KW-1185">Reference proteome</keyword>
<comment type="caution">
    <text evidence="1">The sequence shown here is derived from an EMBL/GenBank/DDBJ whole genome shotgun (WGS) entry which is preliminary data.</text>
</comment>
<reference evidence="1 2" key="1">
    <citation type="submission" date="2019-05" db="EMBL/GenBank/DDBJ databases">
        <title>Another draft genome of Portunus trituberculatus and its Hox gene families provides insights of decapod evolution.</title>
        <authorList>
            <person name="Jeong J.-H."/>
            <person name="Song I."/>
            <person name="Kim S."/>
            <person name="Choi T."/>
            <person name="Kim D."/>
            <person name="Ryu S."/>
            <person name="Kim W."/>
        </authorList>
    </citation>
    <scope>NUCLEOTIDE SEQUENCE [LARGE SCALE GENOMIC DNA]</scope>
    <source>
        <tissue evidence="1">Muscle</tissue>
    </source>
</reference>
<gene>
    <name evidence="1" type="ORF">E2C01_079965</name>
</gene>
<dbReference type="AlphaFoldDB" id="A0A5B7IMV9"/>
<protein>
    <submittedName>
        <fullName evidence="1">Uncharacterized protein</fullName>
    </submittedName>
</protein>